<feature type="compositionally biased region" description="Acidic residues" evidence="1">
    <location>
        <begin position="167"/>
        <end position="178"/>
    </location>
</feature>
<proteinExistence type="predicted"/>
<dbReference type="EMBL" id="QGGV01000003">
    <property type="protein sequence ID" value="PWK56927.1"/>
    <property type="molecule type" value="Genomic_DNA"/>
</dbReference>
<comment type="caution">
    <text evidence="2">The sequence shown here is derived from an EMBL/GenBank/DDBJ whole genome shotgun (WGS) entry which is preliminary data.</text>
</comment>
<feature type="compositionally biased region" description="Acidic residues" evidence="1">
    <location>
        <begin position="278"/>
        <end position="292"/>
    </location>
</feature>
<gene>
    <name evidence="2" type="ORF">C8D95_103161</name>
</gene>
<evidence type="ECO:0000313" key="2">
    <source>
        <dbReference type="EMBL" id="PWK56927.1"/>
    </source>
</evidence>
<dbReference type="AlphaFoldDB" id="A0A316GPQ1"/>
<feature type="region of interest" description="Disordered" evidence="1">
    <location>
        <begin position="147"/>
        <end position="292"/>
    </location>
</feature>
<evidence type="ECO:0000256" key="1">
    <source>
        <dbReference type="SAM" id="MobiDB-lite"/>
    </source>
</evidence>
<keyword evidence="3" id="KW-1185">Reference proteome</keyword>
<sequence>MTSMEFLIEGGVNVRVTVTEIDGNLEFNVHVLQPGEEGYTGQIGEINGLFFDLSADVSGFVGMSSTDEDGGSLFTVVDEGSVSNLGGGININGEVLKEFGAFDVGVLLDPTGLGNGDLQDITFTLDADDPLTLADVALQDFAVRLTSVGDPDGSRSGSLKLGTTAPEEPDDEIEDPTDGGEGGGDGSDGGNGGDGSDGGDGPDGGDGGDGSDGGDGGDGSDGGDGGDGSDGGDGGDGTDGGDGGDGSDGGDGGDGSDGGDGGDGSDGGDGGDGSDGGDGGDGEEQSGNDAIDDFLTASPDAIFGVVDEFFELGSGPFSLLDNDMTDTGGMYEGDVLAVNDETLDQTDELDFVEVPGSAGGLLRVYENGSVDFSANGEFGDEEKETTFEYTIEGGDTATITILVTPNAGDGGGGIDLPPIDAEGGDFFNLI</sequence>
<dbReference type="RefSeq" id="WP_206508479.1">
    <property type="nucleotide sequence ID" value="NZ_CP034588.1"/>
</dbReference>
<protein>
    <submittedName>
        <fullName evidence="2">Uncharacterized protein</fullName>
    </submittedName>
</protein>
<accession>A0A316GPQ1</accession>
<feature type="compositionally biased region" description="Gly residues" evidence="1">
    <location>
        <begin position="179"/>
        <end position="277"/>
    </location>
</feature>
<evidence type="ECO:0000313" key="3">
    <source>
        <dbReference type="Proteomes" id="UP000245390"/>
    </source>
</evidence>
<reference evidence="2 3" key="1">
    <citation type="submission" date="2018-05" db="EMBL/GenBank/DDBJ databases">
        <title>Genomic Encyclopedia of Type Strains, Phase IV (KMG-IV): sequencing the most valuable type-strain genomes for metagenomic binning, comparative biology and taxonomic classification.</title>
        <authorList>
            <person name="Goeker M."/>
        </authorList>
    </citation>
    <scope>NUCLEOTIDE SEQUENCE [LARGE SCALE GENOMIC DNA]</scope>
    <source>
        <strain evidence="2 3">DSM 103371</strain>
    </source>
</reference>
<name>A0A316GPQ1_9RHOB</name>
<dbReference type="Proteomes" id="UP000245390">
    <property type="component" value="Unassembled WGS sequence"/>
</dbReference>
<organism evidence="2 3">
    <name type="scientific">Silicimonas algicola</name>
    <dbReference type="NCBI Taxonomy" id="1826607"/>
    <lineage>
        <taxon>Bacteria</taxon>
        <taxon>Pseudomonadati</taxon>
        <taxon>Pseudomonadota</taxon>
        <taxon>Alphaproteobacteria</taxon>
        <taxon>Rhodobacterales</taxon>
        <taxon>Paracoccaceae</taxon>
    </lineage>
</organism>